<keyword evidence="8" id="KW-0496">Mitochondrion</keyword>
<evidence type="ECO:0000256" key="1">
    <source>
        <dbReference type="ARBA" id="ARBA00004173"/>
    </source>
</evidence>
<dbReference type="GeneID" id="7204208"/>
<dbReference type="KEGG" id="pti:PHATR_10251"/>
<keyword evidence="7" id="KW-0809">Transit peptide</keyword>
<dbReference type="STRING" id="556484.B5Y521"/>
<dbReference type="RefSeq" id="XP_002186107.1">
    <property type="nucleotide sequence ID" value="XM_002186071.1"/>
</dbReference>
<accession>B5Y521</accession>
<dbReference type="GO" id="GO:0003724">
    <property type="term" value="F:RNA helicase activity"/>
    <property type="evidence" value="ECO:0007669"/>
    <property type="project" value="UniProtKB-EC"/>
</dbReference>
<dbReference type="PROSITE" id="PS51194">
    <property type="entry name" value="HELICASE_CTER"/>
    <property type="match status" value="1"/>
</dbReference>
<name>B5Y521_PHATC</name>
<dbReference type="Proteomes" id="UP000000759">
    <property type="component" value="Chromosome 3"/>
</dbReference>
<dbReference type="InterPro" id="IPR001650">
    <property type="entry name" value="Helicase_C-like"/>
</dbReference>
<dbReference type="eggNOG" id="KOG0953">
    <property type="taxonomic scope" value="Eukaryota"/>
</dbReference>
<keyword evidence="12" id="KW-1185">Reference proteome</keyword>
<dbReference type="Pfam" id="PF00271">
    <property type="entry name" value="Helicase_C"/>
    <property type="match status" value="1"/>
</dbReference>
<evidence type="ECO:0000256" key="4">
    <source>
        <dbReference type="ARBA" id="ARBA00022801"/>
    </source>
</evidence>
<evidence type="ECO:0000256" key="9">
    <source>
        <dbReference type="ARBA" id="ARBA00047984"/>
    </source>
</evidence>
<keyword evidence="5" id="KW-0347">Helicase</keyword>
<dbReference type="FunFam" id="3.40.50.300:FF:000957">
    <property type="entry name" value="ATP-dependent RNA helicase SUV3L, mitochondrial"/>
    <property type="match status" value="1"/>
</dbReference>
<organism evidence="11 12">
    <name type="scientific">Phaeodactylum tricornutum (strain CCAP 1055/1)</name>
    <dbReference type="NCBI Taxonomy" id="556484"/>
    <lineage>
        <taxon>Eukaryota</taxon>
        <taxon>Sar</taxon>
        <taxon>Stramenopiles</taxon>
        <taxon>Ochrophyta</taxon>
        <taxon>Bacillariophyta</taxon>
        <taxon>Bacillariophyceae</taxon>
        <taxon>Bacillariophycidae</taxon>
        <taxon>Naviculales</taxon>
        <taxon>Phaeodactylaceae</taxon>
        <taxon>Phaeodactylum</taxon>
    </lineage>
</organism>
<keyword evidence="3" id="KW-0547">Nucleotide-binding</keyword>
<keyword evidence="4" id="KW-0378">Hydrolase</keyword>
<evidence type="ECO:0000256" key="3">
    <source>
        <dbReference type="ARBA" id="ARBA00022741"/>
    </source>
</evidence>
<dbReference type="GO" id="GO:0016787">
    <property type="term" value="F:hydrolase activity"/>
    <property type="evidence" value="ECO:0007669"/>
    <property type="project" value="UniProtKB-KW"/>
</dbReference>
<dbReference type="SUPFAM" id="SSF52540">
    <property type="entry name" value="P-loop containing nucleoside triphosphate hydrolases"/>
    <property type="match status" value="1"/>
</dbReference>
<keyword evidence="6" id="KW-0067">ATP-binding</keyword>
<dbReference type="EMBL" id="CP001142">
    <property type="protein sequence ID" value="ACI65577.1"/>
    <property type="molecule type" value="Genomic_DNA"/>
</dbReference>
<dbReference type="AlphaFoldDB" id="B5Y521"/>
<sequence>MLDNKTDLTKPHEWYPHARLNRRKVIYHGGPTNSGKTYEALERLKLANKGMYLGPLRLLAAEIYEKLTAAGVYCNLYTGQERREIPFATHGAATVEMASVVDDFDVVVIDEIQMIEDQERGFAWTRALLGSRAKEIHVCGGLEAKEIVERIAKACGDDFELRTYKRFAELKVSVQCLAKSLKDVNSYKNVQAGDCIVAFSRNDIFAIKREIETATSYKCCVIYGSLPPETRSEQARRFNNPNSGYDILVASDAIAMGLNLSIRRIIFNSMYKHDGTGIVRLGHSAVKQISGRAGRRNSLYPFGEVS</sequence>
<dbReference type="Gene3D" id="3.40.50.300">
    <property type="entry name" value="P-loop containing nucleotide triphosphate hydrolases"/>
    <property type="match status" value="2"/>
</dbReference>
<reference evidence="12" key="2">
    <citation type="submission" date="2008-08" db="EMBL/GenBank/DDBJ databases">
        <authorList>
            <consortium name="Diatom Consortium"/>
            <person name="Grigoriev I."/>
            <person name="Grimwood J."/>
            <person name="Kuo A."/>
            <person name="Otillar R.P."/>
            <person name="Salamov A."/>
            <person name="Detter J.C."/>
            <person name="Lindquist E."/>
            <person name="Shapiro H."/>
            <person name="Lucas S."/>
            <person name="Glavina del Rio T."/>
            <person name="Pitluck S."/>
            <person name="Rokhsar D."/>
            <person name="Bowler C."/>
        </authorList>
    </citation>
    <scope>GENOME REANNOTATION</scope>
    <source>
        <strain evidence="12">CCAP 1055/1</strain>
    </source>
</reference>
<dbReference type="CDD" id="cd17913">
    <property type="entry name" value="DEXQc_Suv3"/>
    <property type="match status" value="1"/>
</dbReference>
<dbReference type="SMART" id="SM00490">
    <property type="entry name" value="HELICc"/>
    <property type="match status" value="1"/>
</dbReference>
<dbReference type="PaxDb" id="2850-Phatr10251"/>
<feature type="non-terminal residue" evidence="11">
    <location>
        <position position="306"/>
    </location>
</feature>
<dbReference type="GO" id="GO:0005524">
    <property type="term" value="F:ATP binding"/>
    <property type="evidence" value="ECO:0007669"/>
    <property type="project" value="UniProtKB-KW"/>
</dbReference>
<evidence type="ECO:0000259" key="10">
    <source>
        <dbReference type="PROSITE" id="PS51194"/>
    </source>
</evidence>
<evidence type="ECO:0000256" key="5">
    <source>
        <dbReference type="ARBA" id="ARBA00022806"/>
    </source>
</evidence>
<dbReference type="OrthoDB" id="6692397at2759"/>
<dbReference type="GO" id="GO:0000965">
    <property type="term" value="P:mitochondrial RNA 3'-end processing"/>
    <property type="evidence" value="ECO:0007669"/>
    <property type="project" value="TreeGrafter"/>
</dbReference>
<comment type="subcellular location">
    <subcellularLocation>
        <location evidence="1">Mitochondrion</location>
    </subcellularLocation>
</comment>
<dbReference type="GO" id="GO:0045025">
    <property type="term" value="C:mitochondrial degradosome"/>
    <property type="evidence" value="ECO:0007669"/>
    <property type="project" value="TreeGrafter"/>
</dbReference>
<dbReference type="PANTHER" id="PTHR12131:SF1">
    <property type="entry name" value="ATP-DEPENDENT RNA HELICASE SUPV3L1, MITOCHONDRIAL-RELATED"/>
    <property type="match status" value="1"/>
</dbReference>
<evidence type="ECO:0000313" key="11">
    <source>
        <dbReference type="EMBL" id="ACI65577.1"/>
    </source>
</evidence>
<evidence type="ECO:0000256" key="6">
    <source>
        <dbReference type="ARBA" id="ARBA00022840"/>
    </source>
</evidence>
<dbReference type="HOGENOM" id="CLU_356210_0_0_1"/>
<gene>
    <name evidence="11" type="ORF">PHATR_10251</name>
</gene>
<evidence type="ECO:0000313" key="12">
    <source>
        <dbReference type="Proteomes" id="UP000000759"/>
    </source>
</evidence>
<dbReference type="InParanoid" id="B5Y521"/>
<feature type="domain" description="Helicase C-terminal" evidence="10">
    <location>
        <begin position="182"/>
        <end position="306"/>
    </location>
</feature>
<dbReference type="CDD" id="cd18805">
    <property type="entry name" value="SF2_C_suv3"/>
    <property type="match status" value="1"/>
</dbReference>
<protein>
    <recommendedName>
        <fullName evidence="2">RNA helicase</fullName>
        <ecNumber evidence="2">3.6.4.13</ecNumber>
    </recommendedName>
</protein>
<reference evidence="11 12" key="1">
    <citation type="journal article" date="2008" name="Nature">
        <title>The Phaeodactylum genome reveals the evolutionary history of diatom genomes.</title>
        <authorList>
            <person name="Bowler C."/>
            <person name="Allen A.E."/>
            <person name="Badger J.H."/>
            <person name="Grimwood J."/>
            <person name="Jabbari K."/>
            <person name="Kuo A."/>
            <person name="Maheswari U."/>
            <person name="Martens C."/>
            <person name="Maumus F."/>
            <person name="Otillar R.P."/>
            <person name="Rayko E."/>
            <person name="Salamov A."/>
            <person name="Vandepoele K."/>
            <person name="Beszteri B."/>
            <person name="Gruber A."/>
            <person name="Heijde M."/>
            <person name="Katinka M."/>
            <person name="Mock T."/>
            <person name="Valentin K."/>
            <person name="Verret F."/>
            <person name="Berges J.A."/>
            <person name="Brownlee C."/>
            <person name="Cadoret J.P."/>
            <person name="Chiovitti A."/>
            <person name="Choi C.J."/>
            <person name="Coesel S."/>
            <person name="De Martino A."/>
            <person name="Detter J.C."/>
            <person name="Durkin C."/>
            <person name="Falciatore A."/>
            <person name="Fournet J."/>
            <person name="Haruta M."/>
            <person name="Huysman M.J."/>
            <person name="Jenkins B.D."/>
            <person name="Jiroutova K."/>
            <person name="Jorgensen R.E."/>
            <person name="Joubert Y."/>
            <person name="Kaplan A."/>
            <person name="Kroger N."/>
            <person name="Kroth P.G."/>
            <person name="La Roche J."/>
            <person name="Lindquist E."/>
            <person name="Lommer M."/>
            <person name="Martin-Jezequel V."/>
            <person name="Lopez P.J."/>
            <person name="Lucas S."/>
            <person name="Mangogna M."/>
            <person name="McGinnis K."/>
            <person name="Medlin L.K."/>
            <person name="Montsant A."/>
            <person name="Oudot-Le Secq M.P."/>
            <person name="Napoli C."/>
            <person name="Obornik M."/>
            <person name="Parker M.S."/>
            <person name="Petit J.L."/>
            <person name="Porcel B.M."/>
            <person name="Poulsen N."/>
            <person name="Robison M."/>
            <person name="Rychlewski L."/>
            <person name="Rynearson T.A."/>
            <person name="Schmutz J."/>
            <person name="Shapiro H."/>
            <person name="Siaut M."/>
            <person name="Stanley M."/>
            <person name="Sussman M.R."/>
            <person name="Taylor A.R."/>
            <person name="Vardi A."/>
            <person name="von Dassow P."/>
            <person name="Vyverman W."/>
            <person name="Willis A."/>
            <person name="Wyrwicz L.S."/>
            <person name="Rokhsar D.S."/>
            <person name="Weissenbach J."/>
            <person name="Armbrust E.V."/>
            <person name="Green B.R."/>
            <person name="Van de Peer Y."/>
            <person name="Grigoriev I.V."/>
        </authorList>
    </citation>
    <scope>NUCLEOTIDE SEQUENCE [LARGE SCALE GENOMIC DNA]</scope>
    <source>
        <strain evidence="11 12">CCAP 1055/1</strain>
    </source>
</reference>
<evidence type="ECO:0000256" key="8">
    <source>
        <dbReference type="ARBA" id="ARBA00023128"/>
    </source>
</evidence>
<evidence type="ECO:0000256" key="7">
    <source>
        <dbReference type="ARBA" id="ARBA00022946"/>
    </source>
</evidence>
<dbReference type="FunFam" id="3.40.50.300:FF:000269">
    <property type="entry name" value="ATP-dependent RNA helicase SUPV3L1, mitochondrial"/>
    <property type="match status" value="1"/>
</dbReference>
<dbReference type="PANTHER" id="PTHR12131">
    <property type="entry name" value="ATP-DEPENDENT RNA AND DNA HELICASE"/>
    <property type="match status" value="1"/>
</dbReference>
<dbReference type="InterPro" id="IPR027417">
    <property type="entry name" value="P-loop_NTPase"/>
</dbReference>
<dbReference type="Pfam" id="PF22527">
    <property type="entry name" value="DEXQc_Suv3"/>
    <property type="match status" value="1"/>
</dbReference>
<dbReference type="InterPro" id="IPR055206">
    <property type="entry name" value="DEXQc_SUV3"/>
</dbReference>
<proteinExistence type="predicted"/>
<evidence type="ECO:0000256" key="2">
    <source>
        <dbReference type="ARBA" id="ARBA00012552"/>
    </source>
</evidence>
<dbReference type="InterPro" id="IPR044774">
    <property type="entry name" value="Suv3_DEXQc"/>
</dbReference>
<dbReference type="InterPro" id="IPR050699">
    <property type="entry name" value="RNA-DNA_Helicase"/>
</dbReference>
<dbReference type="EC" id="3.6.4.13" evidence="2"/>
<comment type="catalytic activity">
    <reaction evidence="9">
        <text>ATP + H2O = ADP + phosphate + H(+)</text>
        <dbReference type="Rhea" id="RHEA:13065"/>
        <dbReference type="ChEBI" id="CHEBI:15377"/>
        <dbReference type="ChEBI" id="CHEBI:15378"/>
        <dbReference type="ChEBI" id="CHEBI:30616"/>
        <dbReference type="ChEBI" id="CHEBI:43474"/>
        <dbReference type="ChEBI" id="CHEBI:456216"/>
        <dbReference type="EC" id="3.6.4.13"/>
    </reaction>
</comment>